<comment type="PTM">
    <text evidence="7">Carboxylation allows a single lysine to coordinate two zinc ions.</text>
</comment>
<feature type="binding site" description="via carbamate group" evidence="7">
    <location>
        <position position="147"/>
    </location>
    <ligand>
        <name>Zn(2+)</name>
        <dbReference type="ChEBI" id="CHEBI:29105"/>
        <label>1</label>
    </ligand>
</feature>
<feature type="binding site" evidence="7">
    <location>
        <position position="62"/>
    </location>
    <ligand>
        <name>Zn(2+)</name>
        <dbReference type="ChEBI" id="CHEBI:29105"/>
        <label>1</label>
    </ligand>
</feature>
<name>A0A7T6Z5F2_9BACI</name>
<comment type="subunit">
    <text evidence="2 7">Homotetramer.</text>
</comment>
<dbReference type="NCBIfam" id="TIGR03178">
    <property type="entry name" value="allantoinase"/>
    <property type="match status" value="1"/>
</dbReference>
<comment type="similarity">
    <text evidence="7">Belongs to the metallo-dependent hydrolases superfamily. Allantoinase family.</text>
</comment>
<dbReference type="InterPro" id="IPR011059">
    <property type="entry name" value="Metal-dep_hydrolase_composite"/>
</dbReference>
<comment type="pathway">
    <text evidence="7">Nitrogen metabolism; (S)-allantoin degradation; allantoate from (S)-allantoin: step 1/1.</text>
</comment>
<dbReference type="Gene3D" id="2.30.40.10">
    <property type="entry name" value="Urease, subunit C, domain 1"/>
    <property type="match status" value="1"/>
</dbReference>
<comment type="cofactor">
    <cofactor evidence="7">
        <name>Zn(2+)</name>
        <dbReference type="ChEBI" id="CHEBI:29105"/>
    </cofactor>
    <text evidence="7">Binds 2 Zn(2+) ions per subunit.</text>
</comment>
<evidence type="ECO:0000256" key="3">
    <source>
        <dbReference type="ARBA" id="ARBA00022631"/>
    </source>
</evidence>
<protein>
    <recommendedName>
        <fullName evidence="7">Allantoinase</fullName>
        <ecNumber evidence="7">3.5.2.5</ecNumber>
    </recommendedName>
    <alternativeName>
        <fullName evidence="7">Allantoin-utilizing enzyme</fullName>
    </alternativeName>
</protein>
<dbReference type="InterPro" id="IPR006680">
    <property type="entry name" value="Amidohydro-rel"/>
</dbReference>
<keyword evidence="10" id="KW-1185">Reference proteome</keyword>
<evidence type="ECO:0000313" key="10">
    <source>
        <dbReference type="Proteomes" id="UP000595823"/>
    </source>
</evidence>
<evidence type="ECO:0000256" key="7">
    <source>
        <dbReference type="HAMAP-Rule" id="MF_01645"/>
    </source>
</evidence>
<feature type="domain" description="Amidohydrolase-related" evidence="8">
    <location>
        <begin position="51"/>
        <end position="432"/>
    </location>
</feature>
<dbReference type="RefSeq" id="WP_200124351.1">
    <property type="nucleotide sequence ID" value="NZ_CP054705.1"/>
</dbReference>
<comment type="catalytic activity">
    <reaction evidence="7">
        <text>(S)-allantoin + H2O = allantoate + H(+)</text>
        <dbReference type="Rhea" id="RHEA:17029"/>
        <dbReference type="ChEBI" id="CHEBI:15377"/>
        <dbReference type="ChEBI" id="CHEBI:15378"/>
        <dbReference type="ChEBI" id="CHEBI:15678"/>
        <dbReference type="ChEBI" id="CHEBI:17536"/>
        <dbReference type="EC" id="3.5.2.5"/>
    </reaction>
</comment>
<feature type="binding site" description="via carbamate group" evidence="7">
    <location>
        <position position="147"/>
    </location>
    <ligand>
        <name>Zn(2+)</name>
        <dbReference type="ChEBI" id="CHEBI:29105"/>
        <label>2</label>
    </ligand>
</feature>
<feature type="binding site" evidence="7">
    <location>
        <position position="186"/>
    </location>
    <ligand>
        <name>Zn(2+)</name>
        <dbReference type="ChEBI" id="CHEBI:29105"/>
        <label>2</label>
    </ligand>
</feature>
<dbReference type="HAMAP" id="MF_01645">
    <property type="entry name" value="Hydantoinase"/>
    <property type="match status" value="1"/>
</dbReference>
<dbReference type="GO" id="GO:0006145">
    <property type="term" value="P:purine nucleobase catabolic process"/>
    <property type="evidence" value="ECO:0007669"/>
    <property type="project" value="TreeGrafter"/>
</dbReference>
<accession>A0A7T6Z5F2</accession>
<evidence type="ECO:0000256" key="1">
    <source>
        <dbReference type="ARBA" id="ARBA00008829"/>
    </source>
</evidence>
<dbReference type="InterPro" id="IPR032466">
    <property type="entry name" value="Metal_Hydrolase"/>
</dbReference>
<keyword evidence="3 7" id="KW-0659">Purine metabolism</keyword>
<dbReference type="Gene3D" id="3.20.20.140">
    <property type="entry name" value="Metal-dependent hydrolases"/>
    <property type="match status" value="1"/>
</dbReference>
<comment type="function">
    <text evidence="7">Catalyzes the conversion of allantoin (5-ureidohydantoin) to allantoic acid by hydrolytic cleavage of the five-member hydantoin ring.</text>
</comment>
<dbReference type="InterPro" id="IPR047604">
    <property type="entry name" value="Allantoinase_bact"/>
</dbReference>
<dbReference type="GO" id="GO:0050897">
    <property type="term" value="F:cobalt ion binding"/>
    <property type="evidence" value="ECO:0007669"/>
    <property type="project" value="InterPro"/>
</dbReference>
<dbReference type="UniPathway" id="UPA00395">
    <property type="reaction ID" value="UER00653"/>
</dbReference>
<dbReference type="EMBL" id="CP054705">
    <property type="protein sequence ID" value="QQK77229.1"/>
    <property type="molecule type" value="Genomic_DNA"/>
</dbReference>
<feature type="binding site" evidence="7">
    <location>
        <position position="315"/>
    </location>
    <ligand>
        <name>Zn(2+)</name>
        <dbReference type="ChEBI" id="CHEBI:29105"/>
        <label>1</label>
    </ligand>
</feature>
<feature type="binding site" evidence="7">
    <location>
        <position position="60"/>
    </location>
    <ligand>
        <name>Zn(2+)</name>
        <dbReference type="ChEBI" id="CHEBI:29105"/>
        <label>1</label>
    </ligand>
</feature>
<dbReference type="GO" id="GO:0004038">
    <property type="term" value="F:allantoinase activity"/>
    <property type="evidence" value="ECO:0007669"/>
    <property type="project" value="UniProtKB-UniRule"/>
</dbReference>
<keyword evidence="6 7" id="KW-0862">Zinc</keyword>
<dbReference type="Pfam" id="PF01979">
    <property type="entry name" value="Amidohydro_1"/>
    <property type="match status" value="1"/>
</dbReference>
<dbReference type="InterPro" id="IPR017593">
    <property type="entry name" value="Allantoinase"/>
</dbReference>
<dbReference type="PANTHER" id="PTHR43668:SF4">
    <property type="entry name" value="ALLANTOINASE"/>
    <property type="match status" value="1"/>
</dbReference>
<feature type="binding site" evidence="7">
    <location>
        <position position="242"/>
    </location>
    <ligand>
        <name>Zn(2+)</name>
        <dbReference type="ChEBI" id="CHEBI:29105"/>
        <label>2</label>
    </ligand>
</feature>
<keyword evidence="5 7" id="KW-0378">Hydrolase</keyword>
<feature type="modified residue" description="N6-carboxylysine" evidence="7">
    <location>
        <position position="147"/>
    </location>
</feature>
<comment type="similarity">
    <text evidence="1">Belongs to the metallo-dependent hydrolases superfamily. Hydantoinase/dihydropyrimidinase family.</text>
</comment>
<proteinExistence type="inferred from homology"/>
<dbReference type="PANTHER" id="PTHR43668">
    <property type="entry name" value="ALLANTOINASE"/>
    <property type="match status" value="1"/>
</dbReference>
<organism evidence="9 10">
    <name type="scientific">Salicibibacter cibarius</name>
    <dbReference type="NCBI Taxonomy" id="2743000"/>
    <lineage>
        <taxon>Bacteria</taxon>
        <taxon>Bacillati</taxon>
        <taxon>Bacillota</taxon>
        <taxon>Bacilli</taxon>
        <taxon>Bacillales</taxon>
        <taxon>Bacillaceae</taxon>
        <taxon>Salicibibacter</taxon>
    </lineage>
</organism>
<evidence type="ECO:0000256" key="2">
    <source>
        <dbReference type="ARBA" id="ARBA00011881"/>
    </source>
</evidence>
<dbReference type="EC" id="3.5.2.5" evidence="7"/>
<dbReference type="GO" id="GO:0005737">
    <property type="term" value="C:cytoplasm"/>
    <property type="evidence" value="ECO:0007669"/>
    <property type="project" value="TreeGrafter"/>
</dbReference>
<evidence type="ECO:0000256" key="5">
    <source>
        <dbReference type="ARBA" id="ARBA00022801"/>
    </source>
</evidence>
<evidence type="ECO:0000256" key="4">
    <source>
        <dbReference type="ARBA" id="ARBA00022723"/>
    </source>
</evidence>
<dbReference type="GO" id="GO:0008270">
    <property type="term" value="F:zinc ion binding"/>
    <property type="evidence" value="ECO:0007669"/>
    <property type="project" value="InterPro"/>
</dbReference>
<dbReference type="FunFam" id="3.20.20.140:FF:000174">
    <property type="entry name" value="Dihydropyrimidinase-related protein 2"/>
    <property type="match status" value="1"/>
</dbReference>
<gene>
    <name evidence="7 9" type="primary">allB</name>
    <name evidence="9" type="ORF">HUG15_17695</name>
</gene>
<dbReference type="SUPFAM" id="SSF51338">
    <property type="entry name" value="Composite domain of metallo-dependent hydrolases"/>
    <property type="match status" value="1"/>
</dbReference>
<dbReference type="AlphaFoldDB" id="A0A7T6Z5F2"/>
<evidence type="ECO:0000259" key="8">
    <source>
        <dbReference type="Pfam" id="PF01979"/>
    </source>
</evidence>
<dbReference type="Proteomes" id="UP000595823">
    <property type="component" value="Chromosome"/>
</dbReference>
<dbReference type="KEGG" id="scia:HUG15_17695"/>
<dbReference type="SUPFAM" id="SSF51556">
    <property type="entry name" value="Metallo-dependent hydrolases"/>
    <property type="match status" value="1"/>
</dbReference>
<dbReference type="InterPro" id="IPR050138">
    <property type="entry name" value="DHOase/Allantoinase_Hydrolase"/>
</dbReference>
<evidence type="ECO:0000313" key="9">
    <source>
        <dbReference type="EMBL" id="QQK77229.1"/>
    </source>
</evidence>
<reference evidence="9 10" key="1">
    <citation type="submission" date="2020-06" db="EMBL/GenBank/DDBJ databases">
        <title>Genomic analysis of Salicibibacter sp. NKC5-3.</title>
        <authorList>
            <person name="Oh Y.J."/>
        </authorList>
    </citation>
    <scope>NUCLEOTIDE SEQUENCE [LARGE SCALE GENOMIC DNA]</scope>
    <source>
        <strain evidence="9 10">NKC5-3</strain>
    </source>
</reference>
<evidence type="ECO:0000256" key="6">
    <source>
        <dbReference type="ARBA" id="ARBA00022833"/>
    </source>
</evidence>
<dbReference type="GO" id="GO:0000256">
    <property type="term" value="P:allantoin catabolic process"/>
    <property type="evidence" value="ECO:0007669"/>
    <property type="project" value="UniProtKB-UniRule"/>
</dbReference>
<sequence>MAYDVVIKGGHVVLSSGVRRVDIGIKDEKITCIAEHIEEQSKEVIDASGQYVLPGMIDTHVHISEPGRTAWEGFETGSKALAAGGTTSYVEMPLNALPATTNQEALELKLEAAKNQNYVDYGFYGGLVPDNMDDLKDLNDAGVFAFKCFIASCGSGMEGDFANVDDYTLYEGMKHLATLDQILCIHAENASITDKLAEEKIRQGKTTARDYVETRPVVTEVEAVQRTLLFAKETGCRLHFVHISSADAVDAILNARRNGVDVTLESCTHYFALNADDLAEIGPKAKCSPPLREAEEQEKLWKALLDGKIDWLTSDHSPCTPDLKEGKDMFEAWGGISGCQNNVDIMFDLAVKQRKMPIERFAALIAGVPAARFQIPNKGEIAVSKDADIFLLNPNQSYTLHEKDLYYKNKFSAYTGRTIGCRVTKTILRGHVIYDIEEGIVGQPRGKTLSPEM</sequence>
<keyword evidence="4 7" id="KW-0479">Metal-binding</keyword>